<dbReference type="RefSeq" id="WP_364451673.1">
    <property type="nucleotide sequence ID" value="NZ_JBFARM010000005.1"/>
</dbReference>
<comment type="caution">
    <text evidence="1">The sequence shown here is derived from an EMBL/GenBank/DDBJ whole genome shotgun (WGS) entry which is preliminary data.</text>
</comment>
<proteinExistence type="predicted"/>
<dbReference type="EMBL" id="JBFARM010000005">
    <property type="protein sequence ID" value="MEV4287769.1"/>
    <property type="molecule type" value="Genomic_DNA"/>
</dbReference>
<name>A0ABV3H5H7_9ACTN</name>
<gene>
    <name evidence="1" type="ORF">AB0K40_19855</name>
</gene>
<reference evidence="1 2" key="1">
    <citation type="submission" date="2024-06" db="EMBL/GenBank/DDBJ databases">
        <title>The Natural Products Discovery Center: Release of the First 8490 Sequenced Strains for Exploring Actinobacteria Biosynthetic Diversity.</title>
        <authorList>
            <person name="Kalkreuter E."/>
            <person name="Kautsar S.A."/>
            <person name="Yang D."/>
            <person name="Bader C.D."/>
            <person name="Teijaro C.N."/>
            <person name="Fluegel L."/>
            <person name="Davis C.M."/>
            <person name="Simpson J.R."/>
            <person name="Lauterbach L."/>
            <person name="Steele A.D."/>
            <person name="Gui C."/>
            <person name="Meng S."/>
            <person name="Li G."/>
            <person name="Viehrig K."/>
            <person name="Ye F."/>
            <person name="Su P."/>
            <person name="Kiefer A.F."/>
            <person name="Nichols A."/>
            <person name="Cepeda A.J."/>
            <person name="Yan W."/>
            <person name="Fan B."/>
            <person name="Jiang Y."/>
            <person name="Adhikari A."/>
            <person name="Zheng C.-J."/>
            <person name="Schuster L."/>
            <person name="Cowan T.M."/>
            <person name="Smanski M.J."/>
            <person name="Chevrette M.G."/>
            <person name="De Carvalho L.P.S."/>
            <person name="Shen B."/>
        </authorList>
    </citation>
    <scope>NUCLEOTIDE SEQUENCE [LARGE SCALE GENOMIC DNA]</scope>
    <source>
        <strain evidence="1 2">NPDC049574</strain>
    </source>
</reference>
<protein>
    <submittedName>
        <fullName evidence="1">Uncharacterized protein</fullName>
    </submittedName>
</protein>
<organism evidence="1 2">
    <name type="scientific">Nonomuraea bangladeshensis</name>
    <dbReference type="NCBI Taxonomy" id="404385"/>
    <lineage>
        <taxon>Bacteria</taxon>
        <taxon>Bacillati</taxon>
        <taxon>Actinomycetota</taxon>
        <taxon>Actinomycetes</taxon>
        <taxon>Streptosporangiales</taxon>
        <taxon>Streptosporangiaceae</taxon>
        <taxon>Nonomuraea</taxon>
    </lineage>
</organism>
<evidence type="ECO:0000313" key="1">
    <source>
        <dbReference type="EMBL" id="MEV4287769.1"/>
    </source>
</evidence>
<accession>A0ABV3H5H7</accession>
<evidence type="ECO:0000313" key="2">
    <source>
        <dbReference type="Proteomes" id="UP001552427"/>
    </source>
</evidence>
<dbReference type="Proteomes" id="UP001552427">
    <property type="component" value="Unassembled WGS sequence"/>
</dbReference>
<keyword evidence="2" id="KW-1185">Reference proteome</keyword>
<sequence>MSEMRGRLSPIAFEHIDFVLGRYVFTCAGPAAGLRPLHDLVEVSRNALAT</sequence>